<keyword evidence="1" id="KW-0472">Membrane</keyword>
<evidence type="ECO:0000313" key="2">
    <source>
        <dbReference type="EMBL" id="KAA8501461.1"/>
    </source>
</evidence>
<accession>A0A5M9I1W2</accession>
<name>A0A5M9I1W2_9FIRM</name>
<feature type="transmembrane region" description="Helical" evidence="1">
    <location>
        <begin position="21"/>
        <end position="38"/>
    </location>
</feature>
<comment type="caution">
    <text evidence="2">The sequence shown here is derived from an EMBL/GenBank/DDBJ whole genome shotgun (WGS) entry which is preliminary data.</text>
</comment>
<keyword evidence="3" id="KW-1185">Reference proteome</keyword>
<dbReference type="Proteomes" id="UP000322025">
    <property type="component" value="Unassembled WGS sequence"/>
</dbReference>
<reference evidence="2" key="1">
    <citation type="submission" date="2019-07" db="EMBL/GenBank/DDBJ databases">
        <authorList>
            <person name="Wongkuna S."/>
            <person name="Scaria J."/>
        </authorList>
    </citation>
    <scope>NUCLEOTIDE SEQUENCE [LARGE SCALE GENOMIC DNA]</scope>
    <source>
        <strain evidence="2">SW178</strain>
    </source>
</reference>
<keyword evidence="1" id="KW-0812">Transmembrane</keyword>
<dbReference type="EMBL" id="VMSO01000008">
    <property type="protein sequence ID" value="KAA8501461.1"/>
    <property type="molecule type" value="Genomic_DNA"/>
</dbReference>
<proteinExistence type="predicted"/>
<keyword evidence="1" id="KW-1133">Transmembrane helix</keyword>
<gene>
    <name evidence="2" type="ORF">FNY66_07585</name>
</gene>
<sequence>MKQLRKTEWRRGYPIKKNLALCAWVMMSLAGFTGILSHPENIPSLTACVLALAGAVLTLPRLLRYYRTTYHSLPALNRRLTKEEQEELLENENFETITELKTESLRWTDIAESAHWLRINGRYIPKELVILGGAEVTGNIMNRDMTPVIFLYATGDMVKIDLGVQVSVPKIRELNAYLWSCHHIFPGQADGKKTEELSSIFGEVYTDYLKEKEPEKESGVLADLIEDAGELRQKCIERMPSYLKKVDEKVWWTEKTRKKMEQWKADRENTL</sequence>
<organism evidence="2 3">
    <name type="scientific">Mediterraneibacter catenae</name>
    <dbReference type="NCBI Taxonomy" id="2594882"/>
    <lineage>
        <taxon>Bacteria</taxon>
        <taxon>Bacillati</taxon>
        <taxon>Bacillota</taxon>
        <taxon>Clostridia</taxon>
        <taxon>Lachnospirales</taxon>
        <taxon>Lachnospiraceae</taxon>
        <taxon>Mediterraneibacter</taxon>
    </lineage>
</organism>
<dbReference type="AlphaFoldDB" id="A0A5M9I1W2"/>
<dbReference type="RefSeq" id="WP_150310759.1">
    <property type="nucleotide sequence ID" value="NZ_VMSO01000008.1"/>
</dbReference>
<protein>
    <submittedName>
        <fullName evidence="2">Uncharacterized protein</fullName>
    </submittedName>
</protein>
<feature type="transmembrane region" description="Helical" evidence="1">
    <location>
        <begin position="44"/>
        <end position="63"/>
    </location>
</feature>
<dbReference type="OrthoDB" id="2086442at2"/>
<evidence type="ECO:0000313" key="3">
    <source>
        <dbReference type="Proteomes" id="UP000322025"/>
    </source>
</evidence>
<evidence type="ECO:0000256" key="1">
    <source>
        <dbReference type="SAM" id="Phobius"/>
    </source>
</evidence>